<dbReference type="Gene3D" id="1.10.443.10">
    <property type="entry name" value="Intergrase catalytic core"/>
    <property type="match status" value="1"/>
</dbReference>
<keyword evidence="3" id="KW-1185">Reference proteome</keyword>
<evidence type="ECO:0000313" key="2">
    <source>
        <dbReference type="EMBL" id="QMV85836.1"/>
    </source>
</evidence>
<dbReference type="GO" id="GO:0003677">
    <property type="term" value="F:DNA binding"/>
    <property type="evidence" value="ECO:0007669"/>
    <property type="project" value="InterPro"/>
</dbReference>
<reference evidence="2 3" key="1">
    <citation type="submission" date="2020-07" db="EMBL/GenBank/DDBJ databases">
        <title>non toxigenic Corynebacterium sp. nov from a clinical source.</title>
        <authorList>
            <person name="Bernier A.-M."/>
            <person name="Bernard K."/>
        </authorList>
    </citation>
    <scope>NUCLEOTIDE SEQUENCE [LARGE SCALE GENOMIC DNA]</scope>
    <source>
        <strain evidence="3">NML 93-0612</strain>
    </source>
</reference>
<dbReference type="SUPFAM" id="SSF56349">
    <property type="entry name" value="DNA breaking-rejoining enzymes"/>
    <property type="match status" value="1"/>
</dbReference>
<protein>
    <submittedName>
        <fullName evidence="2">Site-specific integrase</fullName>
    </submittedName>
</protein>
<dbReference type="InterPro" id="IPR011010">
    <property type="entry name" value="DNA_brk_join_enz"/>
</dbReference>
<dbReference type="RefSeq" id="WP_182386653.1">
    <property type="nucleotide sequence ID" value="NZ_CP059833.1"/>
</dbReference>
<dbReference type="AlphaFoldDB" id="A0A7G5FGU5"/>
<name>A0A7G5FGU5_9CORY</name>
<dbReference type="GO" id="GO:0006310">
    <property type="term" value="P:DNA recombination"/>
    <property type="evidence" value="ECO:0007669"/>
    <property type="project" value="UniProtKB-KW"/>
</dbReference>
<dbReference type="InterPro" id="IPR013762">
    <property type="entry name" value="Integrase-like_cat_sf"/>
</dbReference>
<evidence type="ECO:0000256" key="1">
    <source>
        <dbReference type="ARBA" id="ARBA00023172"/>
    </source>
</evidence>
<accession>A0A7G5FGU5</accession>
<sequence>MLVTSYRPRGVPDDQWNAVRDIVIEVGKVYQHARPEKPVRGYMRPIVGLTLFCWLQGYDLNLETVFDSGLVEYFANEKSSGTKASKSSTHVTLRDVGRVVNSNWDGHRAYSTPPASKTTKPYTEKQLSRIYDWSISGNTATQTRERSLIWSLGLGAGLTAAEMCQVTWADVFVDDAGVIVHVAGRVIPVLDLYADPLREKHEISDAFVLRPRVSSRRPDDVVTRTLTRCEDYKLRPSVRQMRVTWIVVRLQAGVPDALLCSAAGLQSLKKYEVYRPKLEGDAVLRARSLSREKTEFKELRAV</sequence>
<evidence type="ECO:0000313" key="3">
    <source>
        <dbReference type="Proteomes" id="UP000515570"/>
    </source>
</evidence>
<dbReference type="Proteomes" id="UP000515570">
    <property type="component" value="Chromosome"/>
</dbReference>
<proteinExistence type="predicted"/>
<organism evidence="2 3">
    <name type="scientific">Corynebacterium hindlerae</name>
    <dbReference type="NCBI Taxonomy" id="699041"/>
    <lineage>
        <taxon>Bacteria</taxon>
        <taxon>Bacillati</taxon>
        <taxon>Actinomycetota</taxon>
        <taxon>Actinomycetes</taxon>
        <taxon>Mycobacteriales</taxon>
        <taxon>Corynebacteriaceae</taxon>
        <taxon>Corynebacterium</taxon>
    </lineage>
</organism>
<keyword evidence="1" id="KW-0233">DNA recombination</keyword>
<dbReference type="EMBL" id="CP059833">
    <property type="protein sequence ID" value="QMV85836.1"/>
    <property type="molecule type" value="Genomic_DNA"/>
</dbReference>
<dbReference type="GO" id="GO:0015074">
    <property type="term" value="P:DNA integration"/>
    <property type="evidence" value="ECO:0007669"/>
    <property type="project" value="InterPro"/>
</dbReference>
<gene>
    <name evidence="2" type="ORF">HW450_03630</name>
</gene>